<proteinExistence type="predicted"/>
<dbReference type="RefSeq" id="XP_046010353.1">
    <property type="nucleotide sequence ID" value="XM_046148352.1"/>
</dbReference>
<evidence type="ECO:0000313" key="1">
    <source>
        <dbReference type="EMBL" id="KAH7027554.1"/>
    </source>
</evidence>
<comment type="caution">
    <text evidence="1">The sequence shown here is derived from an EMBL/GenBank/DDBJ whole genome shotgun (WGS) entry which is preliminary data.</text>
</comment>
<dbReference type="EMBL" id="JAGTJQ010000007">
    <property type="protein sequence ID" value="KAH7027554.1"/>
    <property type="molecule type" value="Genomic_DNA"/>
</dbReference>
<accession>A0A9P8Y310</accession>
<reference evidence="1" key="1">
    <citation type="journal article" date="2021" name="Nat. Commun.">
        <title>Genetic determinants of endophytism in the Arabidopsis root mycobiome.</title>
        <authorList>
            <person name="Mesny F."/>
            <person name="Miyauchi S."/>
            <person name="Thiergart T."/>
            <person name="Pickel B."/>
            <person name="Atanasova L."/>
            <person name="Karlsson M."/>
            <person name="Huettel B."/>
            <person name="Barry K.W."/>
            <person name="Haridas S."/>
            <person name="Chen C."/>
            <person name="Bauer D."/>
            <person name="Andreopoulos W."/>
            <person name="Pangilinan J."/>
            <person name="LaButti K."/>
            <person name="Riley R."/>
            <person name="Lipzen A."/>
            <person name="Clum A."/>
            <person name="Drula E."/>
            <person name="Henrissat B."/>
            <person name="Kohler A."/>
            <person name="Grigoriev I.V."/>
            <person name="Martin F.M."/>
            <person name="Hacquard S."/>
        </authorList>
    </citation>
    <scope>NUCLEOTIDE SEQUENCE</scope>
    <source>
        <strain evidence="1">MPI-CAGE-CH-0230</strain>
    </source>
</reference>
<name>A0A9P8Y310_9PEZI</name>
<evidence type="ECO:0000313" key="2">
    <source>
        <dbReference type="Proteomes" id="UP000756346"/>
    </source>
</evidence>
<gene>
    <name evidence="1" type="ORF">B0I36DRAFT_140113</name>
</gene>
<sequence length="200" mass="22056">MSRAGDHSRPPSAAAARSRNSFFSHAWPSTTSRSDQPPPIWSSTLDASALDSLCASRATPFGTSQLFRCYTTFATQRCPLQADRSWHLCCGAESSGACFEMGSPSSLSEANDACRSWRLVRKHLARGRGCVCVWCDLSTKATVSGRYILIPWFRDISPMYTAPPRSCNGKRDCMVSRRCGQLLLLVKANYSIRVRPLGHT</sequence>
<dbReference type="GeneID" id="70177898"/>
<dbReference type="Proteomes" id="UP000756346">
    <property type="component" value="Unassembled WGS sequence"/>
</dbReference>
<organism evidence="1 2">
    <name type="scientific">Microdochium trichocladiopsis</name>
    <dbReference type="NCBI Taxonomy" id="1682393"/>
    <lineage>
        <taxon>Eukaryota</taxon>
        <taxon>Fungi</taxon>
        <taxon>Dikarya</taxon>
        <taxon>Ascomycota</taxon>
        <taxon>Pezizomycotina</taxon>
        <taxon>Sordariomycetes</taxon>
        <taxon>Xylariomycetidae</taxon>
        <taxon>Xylariales</taxon>
        <taxon>Microdochiaceae</taxon>
        <taxon>Microdochium</taxon>
    </lineage>
</organism>
<keyword evidence="2" id="KW-1185">Reference proteome</keyword>
<protein>
    <submittedName>
        <fullName evidence="1">Uncharacterized protein</fullName>
    </submittedName>
</protein>
<dbReference type="AlphaFoldDB" id="A0A9P8Y310"/>